<dbReference type="Proteomes" id="UP000539111">
    <property type="component" value="Unassembled WGS sequence"/>
</dbReference>
<evidence type="ECO:0000256" key="3">
    <source>
        <dbReference type="ARBA" id="ARBA00022989"/>
    </source>
</evidence>
<organism evidence="6 7">
    <name type="scientific">Spelaeicoccus albus</name>
    <dbReference type="NCBI Taxonomy" id="1280376"/>
    <lineage>
        <taxon>Bacteria</taxon>
        <taxon>Bacillati</taxon>
        <taxon>Actinomycetota</taxon>
        <taxon>Actinomycetes</taxon>
        <taxon>Micrococcales</taxon>
        <taxon>Brevibacteriaceae</taxon>
        <taxon>Spelaeicoccus</taxon>
    </lineage>
</organism>
<gene>
    <name evidence="6" type="ORF">BJY26_002428</name>
</gene>
<dbReference type="Pfam" id="PF07681">
    <property type="entry name" value="DoxX"/>
    <property type="match status" value="1"/>
</dbReference>
<dbReference type="EMBL" id="JACBZP010000001">
    <property type="protein sequence ID" value="NYI68122.1"/>
    <property type="molecule type" value="Genomic_DNA"/>
</dbReference>
<dbReference type="RefSeq" id="WP_179428506.1">
    <property type="nucleotide sequence ID" value="NZ_JACBZP010000001.1"/>
</dbReference>
<keyword evidence="2" id="KW-0812">Transmembrane</keyword>
<proteinExistence type="predicted"/>
<dbReference type="GO" id="GO:0016020">
    <property type="term" value="C:membrane"/>
    <property type="evidence" value="ECO:0007669"/>
    <property type="project" value="UniProtKB-SubCell"/>
</dbReference>
<evidence type="ECO:0000256" key="4">
    <source>
        <dbReference type="ARBA" id="ARBA00023136"/>
    </source>
</evidence>
<feature type="region of interest" description="Disordered" evidence="5">
    <location>
        <begin position="148"/>
        <end position="180"/>
    </location>
</feature>
<reference evidence="6 7" key="1">
    <citation type="submission" date="2020-07" db="EMBL/GenBank/DDBJ databases">
        <title>Sequencing the genomes of 1000 actinobacteria strains.</title>
        <authorList>
            <person name="Klenk H.-P."/>
        </authorList>
    </citation>
    <scope>NUCLEOTIDE SEQUENCE [LARGE SCALE GENOMIC DNA]</scope>
    <source>
        <strain evidence="6 7">DSM 26341</strain>
    </source>
</reference>
<keyword evidence="4" id="KW-0472">Membrane</keyword>
<sequence>MSIVRRLARPLLSAAFISGGVDKIRHPHERAERLAPVLDKIGDRVGDNFPSVEPTLVVRAAGGAEIGAGVLLAAGILPRFASTVLVATSTVDAAGTPIWKIRDKEERKRALSRLVTNMSLLGGALLASVDTAGKPGLAWRAQHATDSARKLAEHQTKSWQKQAAKSAKKARSKAEDVLGG</sequence>
<dbReference type="InterPro" id="IPR032808">
    <property type="entry name" value="DoxX"/>
</dbReference>
<dbReference type="AlphaFoldDB" id="A0A7Z0II79"/>
<keyword evidence="7" id="KW-1185">Reference proteome</keyword>
<name>A0A7Z0II79_9MICO</name>
<evidence type="ECO:0000313" key="7">
    <source>
        <dbReference type="Proteomes" id="UP000539111"/>
    </source>
</evidence>
<evidence type="ECO:0000256" key="1">
    <source>
        <dbReference type="ARBA" id="ARBA00004141"/>
    </source>
</evidence>
<comment type="caution">
    <text evidence="6">The sequence shown here is derived from an EMBL/GenBank/DDBJ whole genome shotgun (WGS) entry which is preliminary data.</text>
</comment>
<accession>A0A7Z0II79</accession>
<evidence type="ECO:0000256" key="5">
    <source>
        <dbReference type="SAM" id="MobiDB-lite"/>
    </source>
</evidence>
<protein>
    <submittedName>
        <fullName evidence="6">Putative membrane protein YphA (DoxX/SURF4 family)</fullName>
    </submittedName>
</protein>
<keyword evidence="3" id="KW-1133">Transmembrane helix</keyword>
<comment type="subcellular location">
    <subcellularLocation>
        <location evidence="1">Membrane</location>
        <topology evidence="1">Multi-pass membrane protein</topology>
    </subcellularLocation>
</comment>
<evidence type="ECO:0000313" key="6">
    <source>
        <dbReference type="EMBL" id="NYI68122.1"/>
    </source>
</evidence>
<evidence type="ECO:0000256" key="2">
    <source>
        <dbReference type="ARBA" id="ARBA00022692"/>
    </source>
</evidence>